<evidence type="ECO:0000313" key="3">
    <source>
        <dbReference type="Proteomes" id="UP000013526"/>
    </source>
</evidence>
<evidence type="ECO:0000256" key="1">
    <source>
        <dbReference type="SAM" id="Phobius"/>
    </source>
</evidence>
<protein>
    <recommendedName>
        <fullName evidence="4">DUF4381 domain-containing protein</fullName>
    </recommendedName>
</protein>
<sequence length="166" mass="19029">MTMDAATIVTRQIAEQIRDIHPGPPLDAGWLDPRLGALLLLALLLVLLGAFAWLGHRIWLYWCWRQATGVPPAGDQRLWFVGLHERLRQEGLRRWPISRTLQGADWLAWLDSQGPTDFLRWQHQWDEWLYGGRSPSQSQCLAIHADYLRLGRQLLLGRCYLQGGAG</sequence>
<evidence type="ECO:0000313" key="2">
    <source>
        <dbReference type="EMBL" id="EOD53491.1"/>
    </source>
</evidence>
<comment type="caution">
    <text evidence="2">The sequence shown here is derived from an EMBL/GenBank/DDBJ whole genome shotgun (WGS) entry which is preliminary data.</text>
</comment>
<dbReference type="OrthoDB" id="5588449at2"/>
<dbReference type="Proteomes" id="UP000013526">
    <property type="component" value="Unassembled WGS sequence"/>
</dbReference>
<dbReference type="InterPro" id="IPR025489">
    <property type="entry name" value="DUF4381"/>
</dbReference>
<keyword evidence="1" id="KW-0812">Transmembrane</keyword>
<dbReference type="EMBL" id="AQGQ01000213">
    <property type="protein sequence ID" value="EOD53491.1"/>
    <property type="molecule type" value="Genomic_DNA"/>
</dbReference>
<proteinExistence type="predicted"/>
<name>R1GYP1_9GAMM</name>
<reference evidence="2 3" key="1">
    <citation type="journal article" date="2013" name="Genome Announc.">
        <title>Draft Genome Sequence of Aeromonas molluscorum Strain 848TT, Isolated from Bivalve Molluscs.</title>
        <authorList>
            <person name="Spataro N."/>
            <person name="Farfan M."/>
            <person name="Albarral V."/>
            <person name="Sanglas A."/>
            <person name="Loren J.G."/>
            <person name="Fuste M.C."/>
            <person name="Bosch E."/>
        </authorList>
    </citation>
    <scope>NUCLEOTIDE SEQUENCE [LARGE SCALE GENOMIC DNA]</scope>
    <source>
        <strain evidence="2 3">848</strain>
    </source>
</reference>
<accession>R1GYP1</accession>
<dbReference type="PATRIC" id="fig|1268236.3.peg.3750"/>
<keyword evidence="1" id="KW-0472">Membrane</keyword>
<keyword evidence="3" id="KW-1185">Reference proteome</keyword>
<keyword evidence="1" id="KW-1133">Transmembrane helix</keyword>
<dbReference type="AlphaFoldDB" id="R1GYP1"/>
<dbReference type="Pfam" id="PF14316">
    <property type="entry name" value="DUF4381"/>
    <property type="match status" value="1"/>
</dbReference>
<evidence type="ECO:0008006" key="4">
    <source>
        <dbReference type="Google" id="ProtNLM"/>
    </source>
</evidence>
<gene>
    <name evidence="2" type="ORF">G113_19321</name>
</gene>
<dbReference type="RefSeq" id="WP_005908610.1">
    <property type="nucleotide sequence ID" value="NZ_AQGQ01000213.1"/>
</dbReference>
<feature type="transmembrane region" description="Helical" evidence="1">
    <location>
        <begin position="35"/>
        <end position="55"/>
    </location>
</feature>
<organism evidence="2 3">
    <name type="scientific">Aeromonas molluscorum 848</name>
    <dbReference type="NCBI Taxonomy" id="1268236"/>
    <lineage>
        <taxon>Bacteria</taxon>
        <taxon>Pseudomonadati</taxon>
        <taxon>Pseudomonadota</taxon>
        <taxon>Gammaproteobacteria</taxon>
        <taxon>Aeromonadales</taxon>
        <taxon>Aeromonadaceae</taxon>
        <taxon>Aeromonas</taxon>
    </lineage>
</organism>